<evidence type="ECO:0000256" key="2">
    <source>
        <dbReference type="SAM" id="Phobius"/>
    </source>
</evidence>
<dbReference type="SUPFAM" id="SSF54106">
    <property type="entry name" value="LysM domain"/>
    <property type="match status" value="1"/>
</dbReference>
<dbReference type="InterPro" id="IPR036779">
    <property type="entry name" value="LysM_dom_sf"/>
</dbReference>
<feature type="transmembrane region" description="Helical" evidence="2">
    <location>
        <begin position="930"/>
        <end position="953"/>
    </location>
</feature>
<feature type="region of interest" description="Disordered" evidence="1">
    <location>
        <begin position="1"/>
        <end position="78"/>
    </location>
</feature>
<dbReference type="EMBL" id="CP089391">
    <property type="protein sequence ID" value="WBL81352.1"/>
    <property type="molecule type" value="Genomic_DNA"/>
</dbReference>
<evidence type="ECO:0000256" key="1">
    <source>
        <dbReference type="SAM" id="MobiDB-lite"/>
    </source>
</evidence>
<feature type="domain" description="LysM" evidence="3">
    <location>
        <begin position="69"/>
        <end position="114"/>
    </location>
</feature>
<keyword evidence="2" id="KW-1133">Transmembrane helix</keyword>
<dbReference type="SMART" id="SM00257">
    <property type="entry name" value="LysM"/>
    <property type="match status" value="1"/>
</dbReference>
<dbReference type="PROSITE" id="PS51782">
    <property type="entry name" value="LYSM"/>
    <property type="match status" value="1"/>
</dbReference>
<dbReference type="Pfam" id="PF01476">
    <property type="entry name" value="LysM"/>
    <property type="match status" value="1"/>
</dbReference>
<dbReference type="InterPro" id="IPR018392">
    <property type="entry name" value="LysM"/>
</dbReference>
<proteinExistence type="predicted"/>
<dbReference type="CDD" id="cd00118">
    <property type="entry name" value="LysM"/>
    <property type="match status" value="1"/>
</dbReference>
<name>A0ABY7MSJ2_9BRAD</name>
<dbReference type="Gene3D" id="3.10.350.10">
    <property type="entry name" value="LysM domain"/>
    <property type="match status" value="1"/>
</dbReference>
<dbReference type="Proteomes" id="UP001179614">
    <property type="component" value="Chromosome"/>
</dbReference>
<evidence type="ECO:0000313" key="5">
    <source>
        <dbReference type="Proteomes" id="UP001179614"/>
    </source>
</evidence>
<sequence length="1111" mass="117522">MAVAAAADAAPRKTRAEQADTPVAQPKPSQKQDFDTALAAAKREQDNQPGSATPASDTKPADNTPRTTIDHKVEPGESLARIAKHYRTSYADVLNANKDRKNPDLIHPGDHVTVPNADQRVVTAEQQVDAAHKAEDSVASLEHLAHDPKGTDQSRAVAASQLADARAEVGHRWDDVQKTIETDLRDAGKTSFFPDDAANAAVGEIRGRLPKDQGYQSAVDRAQATVKSDWDKQGISLSHFQGLVDKANKASGPGADAAWKDVRGAIENRLRDLGNGQAYPEERVKTQLDEIKQHFAKDPKIGSQVDDAYKTVTGEWHDQGWTRDTLGVVVDKYDDVRKAQSAVDEAKKTGTANAPQLQQNLTTAQNAVRQEIERQLDDVAGKVPKDKRELAIAARAALIQSNGPQEEGFSSLVDEAAYNKTVKPGVDAVQAAYKKDGAKAAADALNAQTSSVSPETAKQIVAASMPTIDAIAADLDKSMRNGDGPISYKDYNAVYGDLAAATDMAARGTNGQKVVDDVAATMIRHLPSQKFQPQFQDSPSYPLQPYQQAVMQSVLDGKGASLQLATTTQLKASGRTSEADSLVSAISVGAQGLKGRVEDDVKTFSEASGDITRLRADWSGVMSKDKLDAATIDYLNRNPGVLPKFDQSYNALDGDGYAVARTNLAIDAALPQLQGLSQTAQLADAKKDLGESKEAQFAVGISDKASDEVLRQVLANEVPAGAKANPNSSIGGSRNFVKELGNAAMQGQPSALGAIGASNTGAARKVTDLFTGQSVAVDPKKMSLFGGGMNGLGAAFSGYQTYLSYEKLAKGGTTMLDKTKAVYYAMGTVKESAEGLAVMAQRGWLGLDRIPGAQQLSGTLLEKANRTGLLSEPGWVRFSTFFKIGGGLIDAGYAVDAASKGDMPAALLYGTSAGGGFLAAAGSVAASDSWLATFGGPVGAGVVLASAVGLYLYNDAKDKARFEGPSREFLESAGYDPKVASALADYDNNDGRSAGPALAAAARQFGISPEELMQRLNKQDPDKVHDLIHEAWTVEPDDKGNYPLTAANDRTVWAPGAHSSGHYLYDPQDTRYRGGYGVGAGGAYLNEDPNAHSLTALRDYARALFGQPVLG</sequence>
<gene>
    <name evidence="4" type="ORF">I3J27_13330</name>
</gene>
<keyword evidence="2" id="KW-0472">Membrane</keyword>
<organism evidence="4 5">
    <name type="scientific">Bradyrhizobium xenonodulans</name>
    <dbReference type="NCBI Taxonomy" id="2736875"/>
    <lineage>
        <taxon>Bacteria</taxon>
        <taxon>Pseudomonadati</taxon>
        <taxon>Pseudomonadota</taxon>
        <taxon>Alphaproteobacteria</taxon>
        <taxon>Hyphomicrobiales</taxon>
        <taxon>Nitrobacteraceae</taxon>
        <taxon>Bradyrhizobium</taxon>
    </lineage>
</organism>
<keyword evidence="5" id="KW-1185">Reference proteome</keyword>
<reference evidence="4" key="1">
    <citation type="submission" date="2021-12" db="EMBL/GenBank/DDBJ databases">
        <title>Bradyrhizobium xenonodulans sp. nov.</title>
        <authorList>
            <person name="Claassens R."/>
            <person name="Venter S.N."/>
            <person name="Beukes C.W."/>
            <person name="Stepkowski T."/>
            <person name="Steenkamp E.T."/>
        </authorList>
    </citation>
    <scope>NUCLEOTIDE SEQUENCE</scope>
    <source>
        <strain evidence="4">14AB</strain>
    </source>
</reference>
<protein>
    <submittedName>
        <fullName evidence="4">LysM peptidoglycan-binding domain-containing protein</fullName>
    </submittedName>
</protein>
<feature type="compositionally biased region" description="Polar residues" evidence="1">
    <location>
        <begin position="47"/>
        <end position="56"/>
    </location>
</feature>
<evidence type="ECO:0000259" key="3">
    <source>
        <dbReference type="PROSITE" id="PS51782"/>
    </source>
</evidence>
<keyword evidence="2" id="KW-0812">Transmembrane</keyword>
<accession>A0ABY7MSJ2</accession>
<evidence type="ECO:0000313" key="4">
    <source>
        <dbReference type="EMBL" id="WBL81352.1"/>
    </source>
</evidence>
<dbReference type="RefSeq" id="WP_270169853.1">
    <property type="nucleotide sequence ID" value="NZ_CP089391.1"/>
</dbReference>